<dbReference type="Proteomes" id="UP000679725">
    <property type="component" value="Unassembled WGS sequence"/>
</dbReference>
<dbReference type="InterPro" id="IPR007627">
    <property type="entry name" value="RNA_pol_sigma70_r2"/>
</dbReference>
<dbReference type="Gene3D" id="1.10.10.10">
    <property type="entry name" value="Winged helix-like DNA-binding domain superfamily/Winged helix DNA-binding domain"/>
    <property type="match status" value="1"/>
</dbReference>
<dbReference type="InterPro" id="IPR039425">
    <property type="entry name" value="RNA_pol_sigma-70-like"/>
</dbReference>
<dbReference type="InterPro" id="IPR013325">
    <property type="entry name" value="RNA_pol_sigma_r2"/>
</dbReference>
<dbReference type="CDD" id="cd06171">
    <property type="entry name" value="Sigma70_r4"/>
    <property type="match status" value="1"/>
</dbReference>
<feature type="domain" description="RNA polymerase sigma factor 70 region 4 type 2" evidence="6">
    <location>
        <begin position="115"/>
        <end position="166"/>
    </location>
</feature>
<organism evidence="7 8">
    <name type="scientific">Dyadobacter linearis</name>
    <dbReference type="NCBI Taxonomy" id="2823330"/>
    <lineage>
        <taxon>Bacteria</taxon>
        <taxon>Pseudomonadati</taxon>
        <taxon>Bacteroidota</taxon>
        <taxon>Cytophagia</taxon>
        <taxon>Cytophagales</taxon>
        <taxon>Spirosomataceae</taxon>
        <taxon>Dyadobacter</taxon>
    </lineage>
</organism>
<reference evidence="7 8" key="1">
    <citation type="submission" date="2021-04" db="EMBL/GenBank/DDBJ databases">
        <authorList>
            <person name="Rodrigo-Torres L."/>
            <person name="Arahal R. D."/>
            <person name="Lucena T."/>
        </authorList>
    </citation>
    <scope>NUCLEOTIDE SEQUENCE [LARGE SCALE GENOMIC DNA]</scope>
    <source>
        <strain evidence="7 8">CECT 9623</strain>
    </source>
</reference>
<evidence type="ECO:0000259" key="6">
    <source>
        <dbReference type="Pfam" id="PF08281"/>
    </source>
</evidence>
<dbReference type="NCBIfam" id="TIGR02937">
    <property type="entry name" value="sigma70-ECF"/>
    <property type="match status" value="1"/>
</dbReference>
<dbReference type="InterPro" id="IPR036388">
    <property type="entry name" value="WH-like_DNA-bd_sf"/>
</dbReference>
<dbReference type="RefSeq" id="WP_215233183.1">
    <property type="nucleotide sequence ID" value="NZ_CAJRAU010000002.1"/>
</dbReference>
<dbReference type="Gene3D" id="1.10.1740.10">
    <property type="match status" value="1"/>
</dbReference>
<dbReference type="InterPro" id="IPR013249">
    <property type="entry name" value="RNA_pol_sigma70_r4_t2"/>
</dbReference>
<proteinExistence type="inferred from homology"/>
<evidence type="ECO:0008006" key="9">
    <source>
        <dbReference type="Google" id="ProtNLM"/>
    </source>
</evidence>
<feature type="domain" description="RNA polymerase sigma-70 region 2" evidence="5">
    <location>
        <begin position="22"/>
        <end position="90"/>
    </location>
</feature>
<keyword evidence="8" id="KW-1185">Reference proteome</keyword>
<evidence type="ECO:0000259" key="5">
    <source>
        <dbReference type="Pfam" id="PF04542"/>
    </source>
</evidence>
<protein>
    <recommendedName>
        <fullName evidence="9">RNA polymerase sigma-70 factor, ECF subfamily</fullName>
    </recommendedName>
</protein>
<keyword evidence="3" id="KW-0731">Sigma factor</keyword>
<name>A0ABM8UNK4_9BACT</name>
<dbReference type="Pfam" id="PF08281">
    <property type="entry name" value="Sigma70_r4_2"/>
    <property type="match status" value="1"/>
</dbReference>
<dbReference type="InterPro" id="IPR014284">
    <property type="entry name" value="RNA_pol_sigma-70_dom"/>
</dbReference>
<dbReference type="SUPFAM" id="SSF88946">
    <property type="entry name" value="Sigma2 domain of RNA polymerase sigma factors"/>
    <property type="match status" value="1"/>
</dbReference>
<evidence type="ECO:0000256" key="1">
    <source>
        <dbReference type="ARBA" id="ARBA00010641"/>
    </source>
</evidence>
<accession>A0ABM8UNK4</accession>
<evidence type="ECO:0000256" key="4">
    <source>
        <dbReference type="ARBA" id="ARBA00023163"/>
    </source>
</evidence>
<comment type="caution">
    <text evidence="7">The sequence shown here is derived from an EMBL/GenBank/DDBJ whole genome shotgun (WGS) entry which is preliminary data.</text>
</comment>
<evidence type="ECO:0000313" key="7">
    <source>
        <dbReference type="EMBL" id="CAG5069092.1"/>
    </source>
</evidence>
<dbReference type="EMBL" id="CAJRAU010000002">
    <property type="protein sequence ID" value="CAG5069092.1"/>
    <property type="molecule type" value="Genomic_DNA"/>
</dbReference>
<dbReference type="Pfam" id="PF04542">
    <property type="entry name" value="Sigma70_r2"/>
    <property type="match status" value="1"/>
</dbReference>
<sequence>MITLAIIYAAQQQDAYAQRQIFDCYGRILFRLAKRYLADVPKTEDAVSESFYIIFKKLGNCQFEAVPPFELWIKKIVVNECLHILRKEKRMELLTEQDQENYAIDTDTIEHLTAEEIFKLIESLPAGYRTVFNLYEIEGYPHAEIAQMLGISAGTSKSQLSKAKNMLQRKVIELDPAYAKRKIV</sequence>
<gene>
    <name evidence="7" type="ORF">DYBT9623_01827</name>
</gene>
<evidence type="ECO:0000313" key="8">
    <source>
        <dbReference type="Proteomes" id="UP000679725"/>
    </source>
</evidence>
<dbReference type="InterPro" id="IPR013324">
    <property type="entry name" value="RNA_pol_sigma_r3/r4-like"/>
</dbReference>
<keyword evidence="4" id="KW-0804">Transcription</keyword>
<evidence type="ECO:0000256" key="2">
    <source>
        <dbReference type="ARBA" id="ARBA00023015"/>
    </source>
</evidence>
<keyword evidence="2" id="KW-0805">Transcription regulation</keyword>
<dbReference type="PANTHER" id="PTHR43133:SF46">
    <property type="entry name" value="RNA POLYMERASE SIGMA-70 FACTOR ECF SUBFAMILY"/>
    <property type="match status" value="1"/>
</dbReference>
<comment type="similarity">
    <text evidence="1">Belongs to the sigma-70 factor family. ECF subfamily.</text>
</comment>
<dbReference type="SUPFAM" id="SSF88659">
    <property type="entry name" value="Sigma3 and sigma4 domains of RNA polymerase sigma factors"/>
    <property type="match status" value="1"/>
</dbReference>
<evidence type="ECO:0000256" key="3">
    <source>
        <dbReference type="ARBA" id="ARBA00023082"/>
    </source>
</evidence>
<dbReference type="PANTHER" id="PTHR43133">
    <property type="entry name" value="RNA POLYMERASE ECF-TYPE SIGMA FACTO"/>
    <property type="match status" value="1"/>
</dbReference>